<dbReference type="HOGENOM" id="CLU_655498_0_0_1"/>
<proteinExistence type="predicted"/>
<dbReference type="InParanoid" id="A0A067MY87"/>
<evidence type="ECO:0000313" key="12">
    <source>
        <dbReference type="EMBL" id="KDQ20584.1"/>
    </source>
</evidence>
<dbReference type="PANTHER" id="PTHR13620">
    <property type="entry name" value="3-5 EXONUCLEASE"/>
    <property type="match status" value="1"/>
</dbReference>
<keyword evidence="13" id="KW-1185">Reference proteome</keyword>
<dbReference type="GO" id="GO:0046872">
    <property type="term" value="F:metal ion binding"/>
    <property type="evidence" value="ECO:0007669"/>
    <property type="project" value="UniProtKB-KW"/>
</dbReference>
<dbReference type="GO" id="GO:0008408">
    <property type="term" value="F:3'-5' exonuclease activity"/>
    <property type="evidence" value="ECO:0007669"/>
    <property type="project" value="InterPro"/>
</dbReference>
<organism evidence="12 13">
    <name type="scientific">Botryobasidium botryosum (strain FD-172 SS1)</name>
    <dbReference type="NCBI Taxonomy" id="930990"/>
    <lineage>
        <taxon>Eukaryota</taxon>
        <taxon>Fungi</taxon>
        <taxon>Dikarya</taxon>
        <taxon>Basidiomycota</taxon>
        <taxon>Agaricomycotina</taxon>
        <taxon>Agaricomycetes</taxon>
        <taxon>Cantharellales</taxon>
        <taxon>Botryobasidiaceae</taxon>
        <taxon>Botryobasidium</taxon>
    </lineage>
</organism>
<dbReference type="OrthoDB" id="1920326at2759"/>
<evidence type="ECO:0000256" key="4">
    <source>
        <dbReference type="ARBA" id="ARBA00022801"/>
    </source>
</evidence>
<feature type="domain" description="3'-5' exonuclease" evidence="11">
    <location>
        <begin position="58"/>
        <end position="239"/>
    </location>
</feature>
<feature type="region of interest" description="Disordered" evidence="10">
    <location>
        <begin position="268"/>
        <end position="306"/>
    </location>
</feature>
<dbReference type="Proteomes" id="UP000027195">
    <property type="component" value="Unassembled WGS sequence"/>
</dbReference>
<dbReference type="CDD" id="cd06141">
    <property type="entry name" value="WRN_exo"/>
    <property type="match status" value="1"/>
</dbReference>
<evidence type="ECO:0000259" key="11">
    <source>
        <dbReference type="SMART" id="SM00474"/>
    </source>
</evidence>
<evidence type="ECO:0000256" key="1">
    <source>
        <dbReference type="ARBA" id="ARBA00004123"/>
    </source>
</evidence>
<dbReference type="EMBL" id="KL198017">
    <property type="protein sequence ID" value="KDQ20584.1"/>
    <property type="molecule type" value="Genomic_DNA"/>
</dbReference>
<feature type="region of interest" description="Disordered" evidence="10">
    <location>
        <begin position="17"/>
        <end position="48"/>
    </location>
</feature>
<evidence type="ECO:0000256" key="6">
    <source>
        <dbReference type="ARBA" id="ARBA00022842"/>
    </source>
</evidence>
<evidence type="ECO:0000313" key="13">
    <source>
        <dbReference type="Proteomes" id="UP000027195"/>
    </source>
</evidence>
<evidence type="ECO:0000256" key="10">
    <source>
        <dbReference type="SAM" id="MobiDB-lite"/>
    </source>
</evidence>
<dbReference type="GO" id="GO:0006139">
    <property type="term" value="P:nucleobase-containing compound metabolic process"/>
    <property type="evidence" value="ECO:0007669"/>
    <property type="project" value="InterPro"/>
</dbReference>
<feature type="compositionally biased region" description="Low complexity" evidence="10">
    <location>
        <begin position="284"/>
        <end position="299"/>
    </location>
</feature>
<dbReference type="SMART" id="SM00474">
    <property type="entry name" value="35EXOc"/>
    <property type="match status" value="1"/>
</dbReference>
<dbReference type="InterPro" id="IPR051132">
    <property type="entry name" value="3-5_Exonuclease_domain"/>
</dbReference>
<name>A0A067MY87_BOTB1</name>
<dbReference type="STRING" id="930990.A0A067MY87"/>
<evidence type="ECO:0000256" key="9">
    <source>
        <dbReference type="ARBA" id="ARBA00042761"/>
    </source>
</evidence>
<dbReference type="Gene3D" id="3.30.420.10">
    <property type="entry name" value="Ribonuclease H-like superfamily/Ribonuclease H"/>
    <property type="match status" value="1"/>
</dbReference>
<keyword evidence="4" id="KW-0378">Hydrolase</keyword>
<feature type="compositionally biased region" description="Pro residues" evidence="10">
    <location>
        <begin position="30"/>
        <end position="42"/>
    </location>
</feature>
<keyword evidence="2" id="KW-0540">Nuclease</keyword>
<keyword evidence="7" id="KW-0539">Nucleus</keyword>
<keyword evidence="6" id="KW-0460">Magnesium</keyword>
<dbReference type="InterPro" id="IPR012337">
    <property type="entry name" value="RNaseH-like_sf"/>
</dbReference>
<dbReference type="InterPro" id="IPR036397">
    <property type="entry name" value="RNaseH_sf"/>
</dbReference>
<sequence length="419" mass="46523">MSEFTFNQLSQHHRWAHNQASINGPVAPLSSPPPPPSPPVPQLPTFSWKDQGKKDMSLAYIRDSKEAEEIVDTLQGPLGFDLEWRPVFRKGQKENPVAVVQLADADRIMVAQVSAMRSRAQGGFPLKLKEVLEDPTILKVGVGIQGDAKKLYEDWGVSMKGCIELSSLARSIDLQWSTRGGTLIGLVELVKNYIQCTLIKGKVAVTNWEDELSERQQEYAANDAFAGLKVYNALMALQKDMAAPPHPSLYTFNTVNGESRSIVNSAPWKPIQVNLPPKPRDPLAPEADAQQQQQPYNPQMTPPNQIPTAASLQREQDPNIVYNVVRQDLGTTGRNASASSGFRHYWAPYQRPFPGPPPGQGAASYSTYAAYAPYMPYPAPPNHPGYPLQPGQPTLYPLYQSQNFPSYPNTYPHNYPSRY</sequence>
<dbReference type="InterPro" id="IPR002562">
    <property type="entry name" value="3'-5'_exonuclease_dom"/>
</dbReference>
<comment type="subcellular location">
    <subcellularLocation>
        <location evidence="1">Nucleus</location>
    </subcellularLocation>
</comment>
<protein>
    <recommendedName>
        <fullName evidence="8">3'-5' exonuclease</fullName>
    </recommendedName>
    <alternativeName>
        <fullName evidence="9">Werner Syndrome-like exonuclease</fullName>
    </alternativeName>
</protein>
<evidence type="ECO:0000256" key="8">
    <source>
        <dbReference type="ARBA" id="ARBA00040531"/>
    </source>
</evidence>
<evidence type="ECO:0000256" key="3">
    <source>
        <dbReference type="ARBA" id="ARBA00022723"/>
    </source>
</evidence>
<reference evidence="13" key="1">
    <citation type="journal article" date="2014" name="Proc. Natl. Acad. Sci. U.S.A.">
        <title>Extensive sampling of basidiomycete genomes demonstrates inadequacy of the white-rot/brown-rot paradigm for wood decay fungi.</title>
        <authorList>
            <person name="Riley R."/>
            <person name="Salamov A.A."/>
            <person name="Brown D.W."/>
            <person name="Nagy L.G."/>
            <person name="Floudas D."/>
            <person name="Held B.W."/>
            <person name="Levasseur A."/>
            <person name="Lombard V."/>
            <person name="Morin E."/>
            <person name="Otillar R."/>
            <person name="Lindquist E.A."/>
            <person name="Sun H."/>
            <person name="LaButti K.M."/>
            <person name="Schmutz J."/>
            <person name="Jabbour D."/>
            <person name="Luo H."/>
            <person name="Baker S.E."/>
            <person name="Pisabarro A.G."/>
            <person name="Walton J.D."/>
            <person name="Blanchette R.A."/>
            <person name="Henrissat B."/>
            <person name="Martin F."/>
            <person name="Cullen D."/>
            <person name="Hibbett D.S."/>
            <person name="Grigoriev I.V."/>
        </authorList>
    </citation>
    <scope>NUCLEOTIDE SEQUENCE [LARGE SCALE GENOMIC DNA]</scope>
    <source>
        <strain evidence="13">FD-172 SS1</strain>
    </source>
</reference>
<evidence type="ECO:0000256" key="7">
    <source>
        <dbReference type="ARBA" id="ARBA00023242"/>
    </source>
</evidence>
<accession>A0A067MY87</accession>
<gene>
    <name evidence="12" type="ORF">BOTBODRAFT_311933</name>
</gene>
<dbReference type="GO" id="GO:0003676">
    <property type="term" value="F:nucleic acid binding"/>
    <property type="evidence" value="ECO:0007669"/>
    <property type="project" value="InterPro"/>
</dbReference>
<dbReference type="PANTHER" id="PTHR13620:SF109">
    <property type="entry name" value="3'-5' EXONUCLEASE"/>
    <property type="match status" value="1"/>
</dbReference>
<evidence type="ECO:0000256" key="5">
    <source>
        <dbReference type="ARBA" id="ARBA00022839"/>
    </source>
</evidence>
<dbReference type="Pfam" id="PF01612">
    <property type="entry name" value="DNA_pol_A_exo1"/>
    <property type="match status" value="1"/>
</dbReference>
<dbReference type="GO" id="GO:0005634">
    <property type="term" value="C:nucleus"/>
    <property type="evidence" value="ECO:0007669"/>
    <property type="project" value="UniProtKB-SubCell"/>
</dbReference>
<dbReference type="SUPFAM" id="SSF53098">
    <property type="entry name" value="Ribonuclease H-like"/>
    <property type="match status" value="1"/>
</dbReference>
<dbReference type="AlphaFoldDB" id="A0A067MY87"/>
<evidence type="ECO:0000256" key="2">
    <source>
        <dbReference type="ARBA" id="ARBA00022722"/>
    </source>
</evidence>
<keyword evidence="5" id="KW-0269">Exonuclease</keyword>
<keyword evidence="3" id="KW-0479">Metal-binding</keyword>